<feature type="region of interest" description="Disordered" evidence="1">
    <location>
        <begin position="38"/>
        <end position="110"/>
    </location>
</feature>
<comment type="caution">
    <text evidence="2">The sequence shown here is derived from an EMBL/GenBank/DDBJ whole genome shotgun (WGS) entry which is preliminary data.</text>
</comment>
<proteinExistence type="predicted"/>
<organism evidence="2 3">
    <name type="scientific">Actinomyces bovis</name>
    <dbReference type="NCBI Taxonomy" id="1658"/>
    <lineage>
        <taxon>Bacteria</taxon>
        <taxon>Bacillati</taxon>
        <taxon>Actinomycetota</taxon>
        <taxon>Actinomycetes</taxon>
        <taxon>Actinomycetales</taxon>
        <taxon>Actinomycetaceae</taxon>
        <taxon>Actinomyces</taxon>
    </lineage>
</organism>
<protein>
    <submittedName>
        <fullName evidence="2">Uncharacterized protein</fullName>
    </submittedName>
</protein>
<feature type="region of interest" description="Disordered" evidence="1">
    <location>
        <begin position="191"/>
        <end position="213"/>
    </location>
</feature>
<feature type="compositionally biased region" description="Basic residues" evidence="1">
    <location>
        <begin position="191"/>
        <end position="200"/>
    </location>
</feature>
<keyword evidence="3" id="KW-1185">Reference proteome</keyword>
<accession>A0ABY1VP01</accession>
<dbReference type="Proteomes" id="UP000250006">
    <property type="component" value="Unassembled WGS sequence"/>
</dbReference>
<evidence type="ECO:0000313" key="3">
    <source>
        <dbReference type="Proteomes" id="UP000250006"/>
    </source>
</evidence>
<reference evidence="2 3" key="1">
    <citation type="submission" date="2018-06" db="EMBL/GenBank/DDBJ databases">
        <authorList>
            <consortium name="Pathogen Informatics"/>
            <person name="Doyle S."/>
        </authorList>
    </citation>
    <scope>NUCLEOTIDE SEQUENCE [LARGE SCALE GENOMIC DNA]</scope>
    <source>
        <strain evidence="2 3">NCTC11535</strain>
    </source>
</reference>
<name>A0ABY1VP01_9ACTO</name>
<feature type="compositionally biased region" description="Polar residues" evidence="1">
    <location>
        <begin position="10"/>
        <end position="23"/>
    </location>
</feature>
<sequence length="309" mass="34783">MLLPGRKHGQSASSSPVLLSEHQTTSSLAAAHRLLRTLHRRRSHHQRPLPTTGTTHRRHPPLRLNDRPPSPRPSRRRPKIPEQVTSPRLSRDPLQVRIKPPNQSPGAATIQRAEHLSKPKPSHARHLRHLTRTRALLSDLSAPGRQHRMQVIRHSKSFRIEPMLTWTSRTATITAPQRTRHRRLRHVNQMLHKSRQRPHQRLQSPPAPRAQAPVLSLARQTTTTLNHLTTAIKRTAITVGQMRTPDGAPTHAFSHQLLPPVPVCAWSSWLGVGVFEEGNARQGLLSAQPCHAQPCHALPCHAMPGRVRP</sequence>
<feature type="region of interest" description="Disordered" evidence="1">
    <location>
        <begin position="1"/>
        <end position="25"/>
    </location>
</feature>
<feature type="compositionally biased region" description="Basic residues" evidence="1">
    <location>
        <begin position="38"/>
        <end position="47"/>
    </location>
</feature>
<dbReference type="EMBL" id="UAPQ01000008">
    <property type="protein sequence ID" value="SPT53785.1"/>
    <property type="molecule type" value="Genomic_DNA"/>
</dbReference>
<evidence type="ECO:0000313" key="2">
    <source>
        <dbReference type="EMBL" id="SPT53785.1"/>
    </source>
</evidence>
<evidence type="ECO:0000256" key="1">
    <source>
        <dbReference type="SAM" id="MobiDB-lite"/>
    </source>
</evidence>
<gene>
    <name evidence="2" type="ORF">NCTC11535_01469</name>
</gene>